<proteinExistence type="predicted"/>
<dbReference type="Pfam" id="PF26035">
    <property type="entry name" value="DUF8010"/>
    <property type="match status" value="1"/>
</dbReference>
<name>A0A6J7QTI0_9ZZZZ</name>
<sequence length="218" mass="22843">MTSLRMAKDEASYLAAYLARVVGWDERAAVRLQARGGVVGIYSPSPLDVLALVVLPLAEAVVDPFDSTVSAGRLRDVIGDVSRLAPVSDLVIPDSVTGSASLAVLPPTVNWHQGERGIAGDISAKVDAAVAAFRLSVPATGSFHAELLAEATWDAPGWGALPMRALHAARLHGFLAHPGARVESATTTGWKRLVTPGGQVFVRSESGPVRLSLVPTLR</sequence>
<evidence type="ECO:0000313" key="4">
    <source>
        <dbReference type="EMBL" id="CAB5019919.1"/>
    </source>
</evidence>
<dbReference type="EMBL" id="CAFBND010000040">
    <property type="protein sequence ID" value="CAB4942717.1"/>
    <property type="molecule type" value="Genomic_DNA"/>
</dbReference>
<accession>A0A6J7QTI0</accession>
<dbReference type="Pfam" id="PF26572">
    <property type="entry name" value="DUF8185"/>
    <property type="match status" value="1"/>
</dbReference>
<dbReference type="AlphaFoldDB" id="A0A6J7QTI0"/>
<evidence type="ECO:0000259" key="1">
    <source>
        <dbReference type="Pfam" id="PF26035"/>
    </source>
</evidence>
<dbReference type="InterPro" id="IPR058498">
    <property type="entry name" value="DUF8185"/>
</dbReference>
<gene>
    <name evidence="3" type="ORF">UFOPK3752_01164</name>
    <name evidence="4" type="ORF">UFOPK4150_00182</name>
</gene>
<feature type="domain" description="DUF8185" evidence="2">
    <location>
        <begin position="106"/>
        <end position="206"/>
    </location>
</feature>
<reference evidence="4" key="1">
    <citation type="submission" date="2020-05" db="EMBL/GenBank/DDBJ databases">
        <authorList>
            <person name="Chiriac C."/>
            <person name="Salcher M."/>
            <person name="Ghai R."/>
            <person name="Kavagutti S V."/>
        </authorList>
    </citation>
    <scope>NUCLEOTIDE SEQUENCE</scope>
</reference>
<evidence type="ECO:0000313" key="3">
    <source>
        <dbReference type="EMBL" id="CAB4942717.1"/>
    </source>
</evidence>
<dbReference type="InterPro" id="IPR058323">
    <property type="entry name" value="DUF8010"/>
</dbReference>
<organism evidence="4">
    <name type="scientific">freshwater metagenome</name>
    <dbReference type="NCBI Taxonomy" id="449393"/>
    <lineage>
        <taxon>unclassified sequences</taxon>
        <taxon>metagenomes</taxon>
        <taxon>ecological metagenomes</taxon>
    </lineage>
</organism>
<dbReference type="EMBL" id="CAFBPU010000003">
    <property type="protein sequence ID" value="CAB5019919.1"/>
    <property type="molecule type" value="Genomic_DNA"/>
</dbReference>
<protein>
    <submittedName>
        <fullName evidence="4">Unannotated protein</fullName>
    </submittedName>
</protein>
<evidence type="ECO:0000259" key="2">
    <source>
        <dbReference type="Pfam" id="PF26572"/>
    </source>
</evidence>
<feature type="domain" description="DUF8010" evidence="1">
    <location>
        <begin position="3"/>
        <end position="83"/>
    </location>
</feature>